<evidence type="ECO:0000256" key="2">
    <source>
        <dbReference type="SAM" id="MobiDB-lite"/>
    </source>
</evidence>
<dbReference type="EMBL" id="CP137080">
    <property type="protein sequence ID" value="WOQ70807.1"/>
    <property type="molecule type" value="Genomic_DNA"/>
</dbReference>
<gene>
    <name evidence="3" type="ORF">RYJ27_06380</name>
</gene>
<evidence type="ECO:0000313" key="3">
    <source>
        <dbReference type="EMBL" id="WOQ70807.1"/>
    </source>
</evidence>
<accession>A0AAU0MJU9</accession>
<dbReference type="Pfam" id="PF03993">
    <property type="entry name" value="DUF349"/>
    <property type="match status" value="3"/>
</dbReference>
<dbReference type="RefSeq" id="WP_330171875.1">
    <property type="nucleotide sequence ID" value="NZ_CP137080.1"/>
</dbReference>
<protein>
    <submittedName>
        <fullName evidence="3">DUF349 domain-containing protein</fullName>
    </submittedName>
</protein>
<feature type="region of interest" description="Disordered" evidence="2">
    <location>
        <begin position="1"/>
        <end position="20"/>
    </location>
</feature>
<evidence type="ECO:0000256" key="1">
    <source>
        <dbReference type="SAM" id="Coils"/>
    </source>
</evidence>
<organism evidence="3 4">
    <name type="scientific">Microbacterium limosum</name>
    <dbReference type="NCBI Taxonomy" id="3079935"/>
    <lineage>
        <taxon>Bacteria</taxon>
        <taxon>Bacillati</taxon>
        <taxon>Actinomycetota</taxon>
        <taxon>Actinomycetes</taxon>
        <taxon>Micrococcales</taxon>
        <taxon>Microbacteriaceae</taxon>
        <taxon>Microbacterium</taxon>
    </lineage>
</organism>
<dbReference type="KEGG" id="mliy:RYJ27_06380"/>
<keyword evidence="4" id="KW-1185">Reference proteome</keyword>
<evidence type="ECO:0000313" key="4">
    <source>
        <dbReference type="Proteomes" id="UP001329313"/>
    </source>
</evidence>
<dbReference type="InterPro" id="IPR007139">
    <property type="entry name" value="DUF349"/>
</dbReference>
<dbReference type="AlphaFoldDB" id="A0AAU0MJU9"/>
<name>A0AAU0MJU9_9MICO</name>
<sequence length="416" mass="45767">MSSETASAPEQAWGRVDDDGTVYVREGDNWREVGQYPDGTPDEALAYYERKFTDLADKVTLLEQRHRGGGASAADLASAAAHLRADIEGAAAVGDLGGLIARVDALSAALSEASAAETAAAKEAVARAVVERTTLVERAEALAARDPKTVQWKQATQEMSDLFASWQSHQQTGPRLPKSTAQELWKRFRDARAIIDKHRREFFAELDEAHKGARERKTRLVERAEALRDKGEDGIPSYRALLDEWKASGRAGKKADDALWARFKAAGDALYGARAERDAAEIAESRPKIEAKEALIAEAQAVADEKDLSAARSLLTGIQRRWDEIGRVAPRERDRALDDALRKVESALRGREDADWKRNNPETKARAGDMARQLADAIEKLEREIAQAHQRGDAKAATRLEDELSTRRAWLDVVGG</sequence>
<proteinExistence type="predicted"/>
<feature type="coiled-coil region" evidence="1">
    <location>
        <begin position="364"/>
        <end position="391"/>
    </location>
</feature>
<keyword evidence="1" id="KW-0175">Coiled coil</keyword>
<reference evidence="3 4" key="1">
    <citation type="submission" date="2023-10" db="EMBL/GenBank/DDBJ databases">
        <title>Y20.</title>
        <authorList>
            <person name="Zhang G."/>
            <person name="Ding Y."/>
        </authorList>
    </citation>
    <scope>NUCLEOTIDE SEQUENCE [LARGE SCALE GENOMIC DNA]</scope>
    <source>
        <strain evidence="3 4">Y20</strain>
    </source>
</reference>
<dbReference type="Proteomes" id="UP001329313">
    <property type="component" value="Chromosome"/>
</dbReference>